<evidence type="ECO:0000313" key="1">
    <source>
        <dbReference type="EMBL" id="PIT62350.1"/>
    </source>
</evidence>
<proteinExistence type="predicted"/>
<name>A0A2N9Y3Y3_9NEIS</name>
<protein>
    <submittedName>
        <fullName evidence="1">VacJ</fullName>
    </submittedName>
</protein>
<dbReference type="EMBL" id="MEIV01000051">
    <property type="protein sequence ID" value="PIT62350.1"/>
    <property type="molecule type" value="Genomic_DNA"/>
</dbReference>
<dbReference type="Proteomes" id="UP000231094">
    <property type="component" value="Unassembled WGS sequence"/>
</dbReference>
<sequence length="120" mass="14075">MYEVNRSVFLLVPLEPFWAWLQSLHDIDLEQLSLDILQQDANAYLTSASEDIDNLWVEIEQRYEDIFAAELADWCEDESLWPDLSFDNFRNWFGVQFSTVVTDLAQEDLAREAFVPIPLN</sequence>
<dbReference type="RefSeq" id="WP_100115514.1">
    <property type="nucleotide sequence ID" value="NZ_JBNPAZ010000006.1"/>
</dbReference>
<gene>
    <name evidence="1" type="ORF">BHC47_04445</name>
</gene>
<organism evidence="1 2">
    <name type="scientific">Snodgrassella alvi</name>
    <dbReference type="NCBI Taxonomy" id="1196083"/>
    <lineage>
        <taxon>Bacteria</taxon>
        <taxon>Pseudomonadati</taxon>
        <taxon>Pseudomonadota</taxon>
        <taxon>Betaproteobacteria</taxon>
        <taxon>Neisseriales</taxon>
        <taxon>Neisseriaceae</taxon>
        <taxon>Snodgrassella</taxon>
    </lineage>
</organism>
<dbReference type="AlphaFoldDB" id="A0A2N9Y3Y3"/>
<accession>A0A2N9Y3Y3</accession>
<evidence type="ECO:0000313" key="2">
    <source>
        <dbReference type="Proteomes" id="UP000231094"/>
    </source>
</evidence>
<comment type="caution">
    <text evidence="1">The sequence shown here is derived from an EMBL/GenBank/DDBJ whole genome shotgun (WGS) entry which is preliminary data.</text>
</comment>
<reference evidence="1 2" key="1">
    <citation type="journal article" date="2017" name="MBio">
        <title>Type VI secretion-mediated competition in the bee gut microbiome.</title>
        <authorList>
            <person name="Steele M.I."/>
            <person name="Kwong W.K."/>
            <person name="Powell J.E."/>
            <person name="Whiteley M."/>
            <person name="Moran N.A."/>
        </authorList>
    </citation>
    <scope>NUCLEOTIDE SEQUENCE [LARGE SCALE GENOMIC DNA]</scope>
    <source>
        <strain evidence="1 2">PEB0171</strain>
    </source>
</reference>